<comment type="caution">
    <text evidence="2">The sequence shown here is derived from an EMBL/GenBank/DDBJ whole genome shotgun (WGS) entry which is preliminary data.</text>
</comment>
<accession>A0ABW0UWH1</accession>
<dbReference type="RefSeq" id="WP_381024736.1">
    <property type="nucleotide sequence ID" value="NZ_JBHSNY010000008.1"/>
</dbReference>
<sequence length="136" mass="14514">MRLSRRLASVTVAVALVLFVPYEALPHARGPAAPSASQHARVAAAPPAARSASQPAAAEPFGAACRIRVHGSQVTAYCHNPYPDTDRVSLHVECARWWDLDIDSAPADAGPAQTVRLTGRCWKEVGSVWVGHQRGD</sequence>
<evidence type="ECO:0000256" key="1">
    <source>
        <dbReference type="SAM" id="MobiDB-lite"/>
    </source>
</evidence>
<organism evidence="2 3">
    <name type="scientific">Streptomyces bullii</name>
    <dbReference type="NCBI Taxonomy" id="349910"/>
    <lineage>
        <taxon>Bacteria</taxon>
        <taxon>Bacillati</taxon>
        <taxon>Actinomycetota</taxon>
        <taxon>Actinomycetes</taxon>
        <taxon>Kitasatosporales</taxon>
        <taxon>Streptomycetaceae</taxon>
        <taxon>Streptomyces</taxon>
    </lineage>
</organism>
<proteinExistence type="predicted"/>
<keyword evidence="3" id="KW-1185">Reference proteome</keyword>
<feature type="region of interest" description="Disordered" evidence="1">
    <location>
        <begin position="30"/>
        <end position="53"/>
    </location>
</feature>
<evidence type="ECO:0000313" key="3">
    <source>
        <dbReference type="Proteomes" id="UP001596154"/>
    </source>
</evidence>
<reference evidence="3" key="1">
    <citation type="journal article" date="2019" name="Int. J. Syst. Evol. Microbiol.">
        <title>The Global Catalogue of Microorganisms (GCM) 10K type strain sequencing project: providing services to taxonomists for standard genome sequencing and annotation.</title>
        <authorList>
            <consortium name="The Broad Institute Genomics Platform"/>
            <consortium name="The Broad Institute Genome Sequencing Center for Infectious Disease"/>
            <person name="Wu L."/>
            <person name="Ma J."/>
        </authorList>
    </citation>
    <scope>NUCLEOTIDE SEQUENCE [LARGE SCALE GENOMIC DNA]</scope>
    <source>
        <strain evidence="3">CGMCC 4.7248</strain>
    </source>
</reference>
<evidence type="ECO:0000313" key="2">
    <source>
        <dbReference type="EMBL" id="MFC5636610.1"/>
    </source>
</evidence>
<protein>
    <recommendedName>
        <fullName evidence="4">Secreted protein</fullName>
    </recommendedName>
</protein>
<dbReference type="Proteomes" id="UP001596154">
    <property type="component" value="Unassembled WGS sequence"/>
</dbReference>
<name>A0ABW0UWH1_9ACTN</name>
<feature type="compositionally biased region" description="Low complexity" evidence="1">
    <location>
        <begin position="32"/>
        <end position="53"/>
    </location>
</feature>
<gene>
    <name evidence="2" type="ORF">ACFPZJ_22970</name>
</gene>
<evidence type="ECO:0008006" key="4">
    <source>
        <dbReference type="Google" id="ProtNLM"/>
    </source>
</evidence>
<dbReference type="EMBL" id="JBHSNY010000008">
    <property type="protein sequence ID" value="MFC5636610.1"/>
    <property type="molecule type" value="Genomic_DNA"/>
</dbReference>